<evidence type="ECO:0000313" key="2">
    <source>
        <dbReference type="Proteomes" id="UP000006757"/>
    </source>
</evidence>
<protein>
    <submittedName>
        <fullName evidence="1">Uncharacterized protein</fullName>
    </submittedName>
</protein>
<proteinExistence type="predicted"/>
<dbReference type="EMBL" id="AMBO01000106">
    <property type="protein sequence ID" value="EKD05368.1"/>
    <property type="molecule type" value="Genomic_DNA"/>
</dbReference>
<sequence>MSTYPASQVPVTTPTAASASSHTQLLAAPAVRVVRYQVIVPWEVVRFVYQSGYRALRMCLQERFLLFPLATAVEVEAQIALQTCDTINHHDHSQVISRFLADIMNCQTAFKITASTDSNAPLAWFVTLVLPKGPHGDSHSSQPRQDLVASPSELAQEGAEMEALLNMLKYVEPEMYKASNLLPTPFDPELADRFANQLGSRCHGAERRPLPTLVSQQTVDEAMDEARSFLAS</sequence>
<reference evidence="1 2" key="1">
    <citation type="journal article" date="2012" name="Eukaryot. Cell">
        <title>Genome sequence of the Trichosporon asahii environmental strain CBS 8904.</title>
        <authorList>
            <person name="Yang R.Y."/>
            <person name="Li H.T."/>
            <person name="Zhu H."/>
            <person name="Zhou G.P."/>
            <person name="Wang M."/>
            <person name="Wang L."/>
        </authorList>
    </citation>
    <scope>NUCLEOTIDE SEQUENCE [LARGE SCALE GENOMIC DNA]</scope>
    <source>
        <strain evidence="1 2">CBS 8904</strain>
    </source>
</reference>
<organism evidence="1 2">
    <name type="scientific">Trichosporon asahii var. asahii (strain CBS 8904)</name>
    <name type="common">Yeast</name>
    <dbReference type="NCBI Taxonomy" id="1220162"/>
    <lineage>
        <taxon>Eukaryota</taxon>
        <taxon>Fungi</taxon>
        <taxon>Dikarya</taxon>
        <taxon>Basidiomycota</taxon>
        <taxon>Agaricomycotina</taxon>
        <taxon>Tremellomycetes</taxon>
        <taxon>Trichosporonales</taxon>
        <taxon>Trichosporonaceae</taxon>
        <taxon>Trichosporon</taxon>
    </lineage>
</organism>
<dbReference type="HOGENOM" id="CLU_1195605_0_0_1"/>
<gene>
    <name evidence="1" type="ORF">A1Q2_00327</name>
</gene>
<name>K1W965_TRIAC</name>
<accession>K1W965</accession>
<keyword evidence="2" id="KW-1185">Reference proteome</keyword>
<evidence type="ECO:0000313" key="1">
    <source>
        <dbReference type="EMBL" id="EKD05368.1"/>
    </source>
</evidence>
<dbReference type="InParanoid" id="K1W965"/>
<dbReference type="AlphaFoldDB" id="K1W965"/>
<dbReference type="Proteomes" id="UP000006757">
    <property type="component" value="Unassembled WGS sequence"/>
</dbReference>
<comment type="caution">
    <text evidence="1">The sequence shown here is derived from an EMBL/GenBank/DDBJ whole genome shotgun (WGS) entry which is preliminary data.</text>
</comment>